<dbReference type="EMBL" id="JAQQWN010000010">
    <property type="protein sequence ID" value="KAK8062098.1"/>
    <property type="molecule type" value="Genomic_DNA"/>
</dbReference>
<organism evidence="1 2">
    <name type="scientific">Apiospora hydei</name>
    <dbReference type="NCBI Taxonomy" id="1337664"/>
    <lineage>
        <taxon>Eukaryota</taxon>
        <taxon>Fungi</taxon>
        <taxon>Dikarya</taxon>
        <taxon>Ascomycota</taxon>
        <taxon>Pezizomycotina</taxon>
        <taxon>Sordariomycetes</taxon>
        <taxon>Xylariomycetidae</taxon>
        <taxon>Amphisphaeriales</taxon>
        <taxon>Apiosporaceae</taxon>
        <taxon>Apiospora</taxon>
    </lineage>
</organism>
<reference evidence="1 2" key="1">
    <citation type="submission" date="2023-01" db="EMBL/GenBank/DDBJ databases">
        <title>Analysis of 21 Apiospora genomes using comparative genomics revels a genus with tremendous synthesis potential of carbohydrate active enzymes and secondary metabolites.</title>
        <authorList>
            <person name="Sorensen T."/>
        </authorList>
    </citation>
    <scope>NUCLEOTIDE SEQUENCE [LARGE SCALE GENOMIC DNA]</scope>
    <source>
        <strain evidence="1 2">CBS 114990</strain>
    </source>
</reference>
<dbReference type="GeneID" id="92051569"/>
<dbReference type="RefSeq" id="XP_066660697.1">
    <property type="nucleotide sequence ID" value="XM_066818509.1"/>
</dbReference>
<comment type="caution">
    <text evidence="1">The sequence shown here is derived from an EMBL/GenBank/DDBJ whole genome shotgun (WGS) entry which is preliminary data.</text>
</comment>
<keyword evidence="2" id="KW-1185">Reference proteome</keyword>
<evidence type="ECO:0000313" key="1">
    <source>
        <dbReference type="EMBL" id="KAK8062098.1"/>
    </source>
</evidence>
<dbReference type="Proteomes" id="UP001433268">
    <property type="component" value="Unassembled WGS sequence"/>
</dbReference>
<protein>
    <submittedName>
        <fullName evidence="1">Uncharacterized protein</fullName>
    </submittedName>
</protein>
<accession>A0ABR1UT37</accession>
<gene>
    <name evidence="1" type="ORF">PG997_014195</name>
</gene>
<name>A0ABR1UT37_9PEZI</name>
<proteinExistence type="predicted"/>
<evidence type="ECO:0000313" key="2">
    <source>
        <dbReference type="Proteomes" id="UP001433268"/>
    </source>
</evidence>
<sequence>MTETAPDVYSPWRKEDVPEETSAEFQSLLALASRSSFEPKCYSWKDAPNHGAWCAFGDEGTTALVGAYGDLIQFGTYTGCGQSGMFTADRRASEEPYWVISRTKQLQHWAEGEMPSKRTMASKSTKCHPNLQTDQGGFYPQRASRAAVGELQMAEI</sequence>